<gene>
    <name evidence="1" type="ORF">NCTC8179_00474</name>
</gene>
<evidence type="ECO:0000313" key="1">
    <source>
        <dbReference type="EMBL" id="STK47311.1"/>
    </source>
</evidence>
<dbReference type="Proteomes" id="UP000255543">
    <property type="component" value="Unassembled WGS sequence"/>
</dbReference>
<accession>A0A376ZFF5</accession>
<organism evidence="1 2">
    <name type="scientific">Escherichia coli</name>
    <dbReference type="NCBI Taxonomy" id="562"/>
    <lineage>
        <taxon>Bacteria</taxon>
        <taxon>Pseudomonadati</taxon>
        <taxon>Pseudomonadota</taxon>
        <taxon>Gammaproteobacteria</taxon>
        <taxon>Enterobacterales</taxon>
        <taxon>Enterobacteriaceae</taxon>
        <taxon>Escherichia</taxon>
    </lineage>
</organism>
<sequence>MKFRHRCVMVACSPEVDDEDLPLESETRYGCGFGPFCKKGRFGDGYSQRAPAGLNANLKTYSVTLSVPREEATVLESFLEEHGGWKSFLWTPPYEWRQIKVTCAKWSSRVSMLRVEFSAEFEQVVN</sequence>
<dbReference type="EMBL" id="UGEB01000001">
    <property type="protein sequence ID" value="STK47311.1"/>
    <property type="molecule type" value="Genomic_DNA"/>
</dbReference>
<dbReference type="Pfam" id="PF05939">
    <property type="entry name" value="Phage_min_tail"/>
    <property type="match status" value="1"/>
</dbReference>
<reference evidence="1 2" key="1">
    <citation type="submission" date="2018-06" db="EMBL/GenBank/DDBJ databases">
        <authorList>
            <consortium name="Pathogen Informatics"/>
            <person name="Doyle S."/>
        </authorList>
    </citation>
    <scope>NUCLEOTIDE SEQUENCE [LARGE SCALE GENOMIC DNA]</scope>
    <source>
        <strain evidence="1 2">NCTC8179</strain>
    </source>
</reference>
<protein>
    <submittedName>
        <fullName evidence="1">Minor tail protein M</fullName>
    </submittedName>
</protein>
<evidence type="ECO:0000313" key="2">
    <source>
        <dbReference type="Proteomes" id="UP000255543"/>
    </source>
</evidence>
<dbReference type="AlphaFoldDB" id="A0A376ZFF5"/>
<proteinExistence type="predicted"/>
<name>A0A376ZFF5_ECOLX</name>
<dbReference type="InterPro" id="IPR010265">
    <property type="entry name" value="Phage_lambda_TipM"/>
</dbReference>